<accession>A0A0M0K1C5</accession>
<evidence type="ECO:0000256" key="4">
    <source>
        <dbReference type="ARBA" id="ARBA00022676"/>
    </source>
</evidence>
<dbReference type="OrthoDB" id="427800at2759"/>
<dbReference type="InterPro" id="IPR000312">
    <property type="entry name" value="Glycosyl_Trfase_fam3"/>
</dbReference>
<evidence type="ECO:0000256" key="3">
    <source>
        <dbReference type="ARBA" id="ARBA00022605"/>
    </source>
</evidence>
<reference evidence="12" key="1">
    <citation type="journal article" date="2015" name="PLoS Genet.">
        <title>Genome Sequence and Transcriptome Analyses of Chrysochromulina tobin: Metabolic Tools for Enhanced Algal Fitness in the Prominent Order Prymnesiales (Haptophyceae).</title>
        <authorList>
            <person name="Hovde B.T."/>
            <person name="Deodato C.R."/>
            <person name="Hunsperger H.M."/>
            <person name="Ryken S.A."/>
            <person name="Yost W."/>
            <person name="Jha R.K."/>
            <person name="Patterson J."/>
            <person name="Monnat R.J. Jr."/>
            <person name="Barlow S.B."/>
            <person name="Starkenburg S.R."/>
            <person name="Cattolico R.A."/>
        </authorList>
    </citation>
    <scope>NUCLEOTIDE SEQUENCE</scope>
    <source>
        <strain evidence="12">CCMP291</strain>
    </source>
</reference>
<comment type="pathway">
    <text evidence="1">Amino-acid biosynthesis; L-tryptophan biosynthesis; L-tryptophan from chorismate: step 2/5.</text>
</comment>
<dbReference type="Gene3D" id="3.40.1030.10">
    <property type="entry name" value="Nucleoside phosphorylase/phosphoribosyltransferase catalytic domain"/>
    <property type="match status" value="1"/>
</dbReference>
<comment type="similarity">
    <text evidence="8">Belongs to the anthranilate phosphoribosyltransferase family.</text>
</comment>
<dbReference type="EMBL" id="JWZX01001728">
    <property type="protein sequence ID" value="KOO32605.1"/>
    <property type="molecule type" value="Genomic_DNA"/>
</dbReference>
<dbReference type="HAMAP" id="MF_00211">
    <property type="entry name" value="TrpD"/>
    <property type="match status" value="1"/>
</dbReference>
<dbReference type="PANTHER" id="PTHR43285:SF2">
    <property type="entry name" value="ANTHRANILATE PHOSPHORIBOSYLTRANSFERASE"/>
    <property type="match status" value="1"/>
</dbReference>
<evidence type="ECO:0000256" key="7">
    <source>
        <dbReference type="ARBA" id="ARBA00023141"/>
    </source>
</evidence>
<dbReference type="PANTHER" id="PTHR43285">
    <property type="entry name" value="ANTHRANILATE PHOSPHORIBOSYLTRANSFERASE"/>
    <property type="match status" value="1"/>
</dbReference>
<dbReference type="Gene3D" id="1.20.970.10">
    <property type="entry name" value="Transferase, Pyrimidine Nucleoside Phosphorylase, Chain C"/>
    <property type="match status" value="1"/>
</dbReference>
<dbReference type="InterPro" id="IPR005940">
    <property type="entry name" value="Anthranilate_Pribosyl_Tfrase"/>
</dbReference>
<evidence type="ECO:0000259" key="9">
    <source>
        <dbReference type="Pfam" id="PF00591"/>
    </source>
</evidence>
<evidence type="ECO:0000313" key="12">
    <source>
        <dbReference type="Proteomes" id="UP000037460"/>
    </source>
</evidence>
<proteinExistence type="inferred from homology"/>
<dbReference type="InterPro" id="IPR017459">
    <property type="entry name" value="Glycosyl_Trfase_fam3_N_dom"/>
</dbReference>
<keyword evidence="12" id="KW-1185">Reference proteome</keyword>
<keyword evidence="7" id="KW-0057">Aromatic amino acid biosynthesis</keyword>
<evidence type="ECO:0000256" key="5">
    <source>
        <dbReference type="ARBA" id="ARBA00022679"/>
    </source>
</evidence>
<feature type="domain" description="Glycosyl transferase family 3" evidence="9">
    <location>
        <begin position="74"/>
        <end position="322"/>
    </location>
</feature>
<dbReference type="GO" id="GO:0000162">
    <property type="term" value="P:L-tryptophan biosynthetic process"/>
    <property type="evidence" value="ECO:0007669"/>
    <property type="project" value="UniProtKB-KW"/>
</dbReference>
<feature type="domain" description="Glycosyl transferase family 3 N-terminal" evidence="10">
    <location>
        <begin position="5"/>
        <end position="66"/>
    </location>
</feature>
<protein>
    <recommendedName>
        <fullName evidence="2">anthranilate phosphoribosyltransferase</fullName>
        <ecNumber evidence="2">2.4.2.18</ecNumber>
    </recommendedName>
</protein>
<evidence type="ECO:0000259" key="10">
    <source>
        <dbReference type="Pfam" id="PF02885"/>
    </source>
</evidence>
<evidence type="ECO:0000256" key="6">
    <source>
        <dbReference type="ARBA" id="ARBA00022822"/>
    </source>
</evidence>
<dbReference type="Proteomes" id="UP000037460">
    <property type="component" value="Unassembled WGS sequence"/>
</dbReference>
<dbReference type="SUPFAM" id="SSF47648">
    <property type="entry name" value="Nucleoside phosphorylase/phosphoribosyltransferase N-terminal domain"/>
    <property type="match status" value="1"/>
</dbReference>
<dbReference type="SUPFAM" id="SSF52418">
    <property type="entry name" value="Nucleoside phosphorylase/phosphoribosyltransferase catalytic domain"/>
    <property type="match status" value="1"/>
</dbReference>
<evidence type="ECO:0000256" key="1">
    <source>
        <dbReference type="ARBA" id="ARBA00004907"/>
    </source>
</evidence>
<dbReference type="GO" id="GO:0004048">
    <property type="term" value="F:anthranilate phosphoribosyltransferase activity"/>
    <property type="evidence" value="ECO:0007669"/>
    <property type="project" value="UniProtKB-EC"/>
</dbReference>
<dbReference type="GO" id="GO:0005829">
    <property type="term" value="C:cytosol"/>
    <property type="evidence" value="ECO:0007669"/>
    <property type="project" value="TreeGrafter"/>
</dbReference>
<dbReference type="EC" id="2.4.2.18" evidence="2"/>
<keyword evidence="4 11" id="KW-0328">Glycosyltransferase</keyword>
<dbReference type="NCBIfam" id="TIGR01245">
    <property type="entry name" value="trpD"/>
    <property type="match status" value="1"/>
</dbReference>
<dbReference type="FunFam" id="3.40.1030.10:FF:000002">
    <property type="entry name" value="Anthranilate phosphoribosyltransferase"/>
    <property type="match status" value="1"/>
</dbReference>
<dbReference type="Pfam" id="PF00591">
    <property type="entry name" value="Glycos_transf_3"/>
    <property type="match status" value="1"/>
</dbReference>
<dbReference type="InterPro" id="IPR036320">
    <property type="entry name" value="Glycosyl_Trfase_fam3_N_dom_sf"/>
</dbReference>
<dbReference type="InterPro" id="IPR035902">
    <property type="entry name" value="Nuc_phospho_transferase"/>
</dbReference>
<dbReference type="AlphaFoldDB" id="A0A0M0K1C5"/>
<keyword evidence="5 11" id="KW-0808">Transferase</keyword>
<evidence type="ECO:0000313" key="11">
    <source>
        <dbReference type="EMBL" id="KOO32605.1"/>
    </source>
</evidence>
<keyword evidence="3" id="KW-0028">Amino-acid biosynthesis</keyword>
<sequence>MATLKPLIDQLMKRQDLTRAQAETAMRTIIEGVDPCQIAALLVLLQAKGETPSEVAGMVSVMREHMVHVDPGGTCIDIVGTGGDGHHTVNFSTAASVVAAACGARVAKHGNRSVSSQCGSADVLEALGVVIVQQPSGIERCLGDAGIAFMFAPNFHPAMKNVVPVRKALGVRTVFNILGPLLNPAAAGRALIGVYCEEMVSLMAHALYELGAEMTLVVHCGGLDELAPIAVATVATVTPAGVSMGTINPFLLGFNKCTLADLKGGSAAENAAILKQVFAGELEGAITDTIVLNAGAGLFVAGVAESVAQGCELAKACIKAGKPLATLDKWAAASQAAASQPPS</sequence>
<evidence type="ECO:0000256" key="2">
    <source>
        <dbReference type="ARBA" id="ARBA00011948"/>
    </source>
</evidence>
<dbReference type="Pfam" id="PF02885">
    <property type="entry name" value="Glycos_trans_3N"/>
    <property type="match status" value="1"/>
</dbReference>
<gene>
    <name evidence="11" type="ORF">Ctob_015438</name>
</gene>
<organism evidence="11 12">
    <name type="scientific">Chrysochromulina tobinii</name>
    <dbReference type="NCBI Taxonomy" id="1460289"/>
    <lineage>
        <taxon>Eukaryota</taxon>
        <taxon>Haptista</taxon>
        <taxon>Haptophyta</taxon>
        <taxon>Prymnesiophyceae</taxon>
        <taxon>Prymnesiales</taxon>
        <taxon>Chrysochromulinaceae</taxon>
        <taxon>Chrysochromulina</taxon>
    </lineage>
</organism>
<comment type="caution">
    <text evidence="11">The sequence shown here is derived from an EMBL/GenBank/DDBJ whole genome shotgun (WGS) entry which is preliminary data.</text>
</comment>
<name>A0A0M0K1C5_9EUKA</name>
<evidence type="ECO:0000256" key="8">
    <source>
        <dbReference type="ARBA" id="ARBA00061500"/>
    </source>
</evidence>
<keyword evidence="6" id="KW-0822">Tryptophan biosynthesis</keyword>